<dbReference type="Pfam" id="PF00005">
    <property type="entry name" value="ABC_tran"/>
    <property type="match status" value="2"/>
</dbReference>
<dbReference type="InterPro" id="IPR003593">
    <property type="entry name" value="AAA+_ATPase"/>
</dbReference>
<dbReference type="GO" id="GO:0005524">
    <property type="term" value="F:ATP binding"/>
    <property type="evidence" value="ECO:0007669"/>
    <property type="project" value="UniProtKB-KW"/>
</dbReference>
<evidence type="ECO:0000313" key="11">
    <source>
        <dbReference type="EMBL" id="SEN15042.1"/>
    </source>
</evidence>
<reference evidence="11 12" key="1">
    <citation type="submission" date="2016-10" db="EMBL/GenBank/DDBJ databases">
        <authorList>
            <person name="de Groot N.N."/>
        </authorList>
    </citation>
    <scope>NUCLEOTIDE SEQUENCE [LARGE SCALE GENOMIC DNA]</scope>
    <source>
        <strain evidence="11 12">CGMCC 1.5070</strain>
    </source>
</reference>
<dbReference type="PANTHER" id="PTHR43790">
    <property type="entry name" value="CARBOHYDRATE TRANSPORT ATP-BINDING PROTEIN MG119-RELATED"/>
    <property type="match status" value="1"/>
</dbReference>
<evidence type="ECO:0000256" key="6">
    <source>
        <dbReference type="ARBA" id="ARBA00022741"/>
    </source>
</evidence>
<dbReference type="PANTHER" id="PTHR43790:SF3">
    <property type="entry name" value="D-ALLOSE IMPORT ATP-BINDING PROTEIN ALSA-RELATED"/>
    <property type="match status" value="1"/>
</dbReference>
<dbReference type="PROSITE" id="PS00211">
    <property type="entry name" value="ABC_TRANSPORTER_1"/>
    <property type="match status" value="1"/>
</dbReference>
<protein>
    <submittedName>
        <fullName evidence="11">Monosaccharide ABC transporter ATP-binding protein, CUT2 family</fullName>
    </submittedName>
</protein>
<dbReference type="STRING" id="474960.SAMN05216180_2902"/>
<dbReference type="AlphaFoldDB" id="A0A1H8E6C6"/>
<dbReference type="PROSITE" id="PS50893">
    <property type="entry name" value="ABC_TRANSPORTER_2"/>
    <property type="match status" value="2"/>
</dbReference>
<evidence type="ECO:0000256" key="3">
    <source>
        <dbReference type="ARBA" id="ARBA00022475"/>
    </source>
</evidence>
<dbReference type="SMART" id="SM00382">
    <property type="entry name" value="AAA"/>
    <property type="match status" value="2"/>
</dbReference>
<proteinExistence type="predicted"/>
<keyword evidence="4" id="KW-0762">Sugar transport</keyword>
<evidence type="ECO:0000256" key="7">
    <source>
        <dbReference type="ARBA" id="ARBA00022840"/>
    </source>
</evidence>
<keyword evidence="5" id="KW-0677">Repeat</keyword>
<accession>A0A1H8E6C6</accession>
<keyword evidence="3" id="KW-1003">Cell membrane</keyword>
<dbReference type="Proteomes" id="UP000199158">
    <property type="component" value="Unassembled WGS sequence"/>
</dbReference>
<keyword evidence="7 11" id="KW-0067">ATP-binding</keyword>
<name>A0A1H8E6C6_9FIRM</name>
<evidence type="ECO:0000256" key="9">
    <source>
        <dbReference type="ARBA" id="ARBA00023136"/>
    </source>
</evidence>
<dbReference type="SUPFAM" id="SSF52540">
    <property type="entry name" value="P-loop containing nucleoside triphosphate hydrolases"/>
    <property type="match status" value="2"/>
</dbReference>
<keyword evidence="8" id="KW-1278">Translocase</keyword>
<dbReference type="InterPro" id="IPR050107">
    <property type="entry name" value="ABC_carbohydrate_import_ATPase"/>
</dbReference>
<gene>
    <name evidence="11" type="ORF">SAMN05216180_2902</name>
</gene>
<dbReference type="CDD" id="cd03215">
    <property type="entry name" value="ABC_Carb_Monos_II"/>
    <property type="match status" value="1"/>
</dbReference>
<dbReference type="GO" id="GO:0005886">
    <property type="term" value="C:plasma membrane"/>
    <property type="evidence" value="ECO:0007669"/>
    <property type="project" value="UniProtKB-SubCell"/>
</dbReference>
<dbReference type="EMBL" id="FOCG01000005">
    <property type="protein sequence ID" value="SEN15042.1"/>
    <property type="molecule type" value="Genomic_DNA"/>
</dbReference>
<dbReference type="FunFam" id="3.40.50.300:FF:000127">
    <property type="entry name" value="Ribose import ATP-binding protein RbsA"/>
    <property type="match status" value="1"/>
</dbReference>
<evidence type="ECO:0000259" key="10">
    <source>
        <dbReference type="PROSITE" id="PS50893"/>
    </source>
</evidence>
<dbReference type="InterPro" id="IPR003439">
    <property type="entry name" value="ABC_transporter-like_ATP-bd"/>
</dbReference>
<dbReference type="OrthoDB" id="9805029at2"/>
<comment type="subcellular location">
    <subcellularLocation>
        <location evidence="1">Cell membrane</location>
        <topology evidence="1">Peripheral membrane protein</topology>
    </subcellularLocation>
</comment>
<dbReference type="InterPro" id="IPR017871">
    <property type="entry name" value="ABC_transporter-like_CS"/>
</dbReference>
<dbReference type="RefSeq" id="WP_092756465.1">
    <property type="nucleotide sequence ID" value="NZ_FOCG01000005.1"/>
</dbReference>
<keyword evidence="2" id="KW-0813">Transport</keyword>
<evidence type="ECO:0000256" key="1">
    <source>
        <dbReference type="ARBA" id="ARBA00004202"/>
    </source>
</evidence>
<dbReference type="CDD" id="cd03216">
    <property type="entry name" value="ABC_Carb_Monos_I"/>
    <property type="match status" value="1"/>
</dbReference>
<evidence type="ECO:0000256" key="2">
    <source>
        <dbReference type="ARBA" id="ARBA00022448"/>
    </source>
</evidence>
<evidence type="ECO:0000256" key="4">
    <source>
        <dbReference type="ARBA" id="ARBA00022597"/>
    </source>
</evidence>
<organism evidence="11 12">
    <name type="scientific">Hydrogenoanaerobacterium saccharovorans</name>
    <dbReference type="NCBI Taxonomy" id="474960"/>
    <lineage>
        <taxon>Bacteria</taxon>
        <taxon>Bacillati</taxon>
        <taxon>Bacillota</taxon>
        <taxon>Clostridia</taxon>
        <taxon>Eubacteriales</taxon>
        <taxon>Oscillospiraceae</taxon>
        <taxon>Hydrogenoanaerobacterium</taxon>
    </lineage>
</organism>
<keyword evidence="12" id="KW-1185">Reference proteome</keyword>
<evidence type="ECO:0000313" key="12">
    <source>
        <dbReference type="Proteomes" id="UP000199158"/>
    </source>
</evidence>
<evidence type="ECO:0000256" key="8">
    <source>
        <dbReference type="ARBA" id="ARBA00022967"/>
    </source>
</evidence>
<keyword evidence="6" id="KW-0547">Nucleotide-binding</keyword>
<keyword evidence="9" id="KW-0472">Membrane</keyword>
<evidence type="ECO:0000256" key="5">
    <source>
        <dbReference type="ARBA" id="ARBA00022737"/>
    </source>
</evidence>
<dbReference type="GO" id="GO:0016887">
    <property type="term" value="F:ATP hydrolysis activity"/>
    <property type="evidence" value="ECO:0007669"/>
    <property type="project" value="InterPro"/>
</dbReference>
<feature type="domain" description="ABC transporter" evidence="10">
    <location>
        <begin position="2"/>
        <end position="239"/>
    </location>
</feature>
<feature type="domain" description="ABC transporter" evidence="10">
    <location>
        <begin position="250"/>
        <end position="496"/>
    </location>
</feature>
<dbReference type="Gene3D" id="3.40.50.300">
    <property type="entry name" value="P-loop containing nucleotide triphosphate hydrolases"/>
    <property type="match status" value="2"/>
</dbReference>
<sequence length="500" mass="56059">MLELKHISKIFPGVKALDDVSLCFERGEIHALMGENGAGKSTLMKIITGIYHSDLGEMYLDGKPVEIKNFRDAVDHDINIVSQEIQIIPDATVAENIILDRIDKFKTGVVVDWKKINEVAAKYLDMVGLDVKPTDRIEHLSAAQKQLIQIAKALSSEAKYILLDEPTSSLTSYESQNLIKIVKKLKQQNVAVIFVSHKIEEVLELCDKVSVLRDGKYVGTKSCENICRQDIVKMMIGREESVAYLGSLDIKNERVLEAKDITTYGQFDKVSFHLNKGEILGFYGLVGSGRTELARLLIGADKMDGGEVFINGKKAHIKSIQDSLDLYHMGYVTENRKEEGLMLDFSVSTNLTITVWKRILNKFRKISCKEENSIVSSMVDKMKIKTPSQETKAYSLSGGNQQKVSIGKWLAADCDILIIDEPTVGVDVGAKKYIHDLIWNLAKQEGKSIILISSDMPEMITLARRILVFKDQKITGEITNLNEIHRSYEEVSEEIGRLMA</sequence>
<dbReference type="InterPro" id="IPR027417">
    <property type="entry name" value="P-loop_NTPase"/>
</dbReference>